<dbReference type="Proteomes" id="UP000430975">
    <property type="component" value="Unassembled WGS sequence"/>
</dbReference>
<sequence length="47" mass="5699">MTEEKKTYLIEEFKENNEWFKYPVIENLESNIYLLTIPTPSFVLVML</sequence>
<dbReference type="AlphaFoldDB" id="A0A6I2GR10"/>
<accession>A0A6I2GR10</accession>
<evidence type="ECO:0000313" key="1">
    <source>
        <dbReference type="EMBL" id="MRI85885.1"/>
    </source>
</evidence>
<name>A0A6I2GR10_9LACT</name>
<protein>
    <submittedName>
        <fullName evidence="1">Uncharacterized protein</fullName>
    </submittedName>
</protein>
<organism evidence="1 2">
    <name type="scientific">Fundicoccus ignavus</name>
    <dbReference type="NCBI Taxonomy" id="2664442"/>
    <lineage>
        <taxon>Bacteria</taxon>
        <taxon>Bacillati</taxon>
        <taxon>Bacillota</taxon>
        <taxon>Bacilli</taxon>
        <taxon>Lactobacillales</taxon>
        <taxon>Aerococcaceae</taxon>
        <taxon>Fundicoccus</taxon>
    </lineage>
</organism>
<proteinExistence type="predicted"/>
<gene>
    <name evidence="1" type="ORF">GIY09_08400</name>
</gene>
<dbReference type="RefSeq" id="WP_153863730.1">
    <property type="nucleotide sequence ID" value="NZ_WJQS01000007.1"/>
</dbReference>
<keyword evidence="2" id="KW-1185">Reference proteome</keyword>
<comment type="caution">
    <text evidence="1">The sequence shown here is derived from an EMBL/GenBank/DDBJ whole genome shotgun (WGS) entry which is preliminary data.</text>
</comment>
<evidence type="ECO:0000313" key="2">
    <source>
        <dbReference type="Proteomes" id="UP000430975"/>
    </source>
</evidence>
<reference evidence="1 2" key="1">
    <citation type="submission" date="2019-11" db="EMBL/GenBank/DDBJ databases">
        <title>Characterisation of Fundicoccus ignavus gen. nov. sp. nov., a novel genus of the family Aerococcaceae isolated from bulk tank milk.</title>
        <authorList>
            <person name="Siebert A."/>
            <person name="Huptas C."/>
            <person name="Wenning M."/>
            <person name="Scherer S."/>
            <person name="Doll E.V."/>
        </authorList>
    </citation>
    <scope>NUCLEOTIDE SEQUENCE [LARGE SCALE GENOMIC DNA]</scope>
    <source>
        <strain evidence="1 2">WS4759</strain>
    </source>
</reference>
<dbReference type="EMBL" id="WJQS01000007">
    <property type="protein sequence ID" value="MRI85885.1"/>
    <property type="molecule type" value="Genomic_DNA"/>
</dbReference>